<dbReference type="InterPro" id="IPR011692">
    <property type="entry name" value="Stress_up-reg_Nod19"/>
</dbReference>
<dbReference type="Pfam" id="PF07712">
    <property type="entry name" value="SURNod19"/>
    <property type="match status" value="1"/>
</dbReference>
<reference evidence="1" key="1">
    <citation type="submission" date="2020-09" db="EMBL/GenBank/DDBJ databases">
        <title>Genome-Enabled Discovery of Anthraquinone Biosynthesis in Senna tora.</title>
        <authorList>
            <person name="Kang S.-H."/>
            <person name="Pandey R.P."/>
            <person name="Lee C.-M."/>
            <person name="Sim J.-S."/>
            <person name="Jeong J.-T."/>
            <person name="Choi B.-S."/>
            <person name="Jung M."/>
            <person name="Ginzburg D."/>
            <person name="Zhao K."/>
            <person name="Won S.Y."/>
            <person name="Oh T.-J."/>
            <person name="Yu Y."/>
            <person name="Kim N.-H."/>
            <person name="Lee O.R."/>
            <person name="Lee T.-H."/>
            <person name="Bashyal P."/>
            <person name="Kim T.-S."/>
            <person name="Lee W.-H."/>
            <person name="Kawkins C."/>
            <person name="Kim C.-K."/>
            <person name="Kim J.S."/>
            <person name="Ahn B.O."/>
            <person name="Rhee S.Y."/>
            <person name="Sohng J.K."/>
        </authorList>
    </citation>
    <scope>NUCLEOTIDE SEQUENCE</scope>
    <source>
        <tissue evidence="1">Leaf</tissue>
    </source>
</reference>
<proteinExistence type="predicted"/>
<evidence type="ECO:0000313" key="1">
    <source>
        <dbReference type="EMBL" id="KAF7836994.1"/>
    </source>
</evidence>
<protein>
    <submittedName>
        <fullName evidence="1">Stress up-regulated Nod 19 protein</fullName>
    </submittedName>
</protein>
<dbReference type="OrthoDB" id="1923469at2759"/>
<dbReference type="PANTHER" id="PTHR33390">
    <property type="entry name" value="STRESS UP-REGULATED NOD 19 PROTEIN"/>
    <property type="match status" value="1"/>
</dbReference>
<dbReference type="Proteomes" id="UP000634136">
    <property type="component" value="Unassembled WGS sequence"/>
</dbReference>
<gene>
    <name evidence="1" type="ORF">G2W53_005476</name>
</gene>
<sequence>MLIVFLITLYSNSSQKTKNKIKSEAFLSPEIELGAGSVVNKFYFDVNFPRGHIALKSFNVEVIDEAGNHIPLQEIYIHHWVLIKYHKPKHNNGHHQVSLRRNSGLCQGNIQGQYFGLGSETGGTDLEIPDPFGIEVGNPKEIPDGYEEAWILNIHAIDTRGVEDKLGCIECKCNLYNVTKDENGYPLRPNYQGGLKCCYDNTQCKLKKGFEGPRRRFYLKYTVKWVDWDDYAMPLKIYVFDITDNVQMPYGYGSKEMSSNHDCRSEYDVEACNTAYKEGSDCIDVKKTYLPMESGGYVIYGVAHQHSGGIGSALYGQDGRIMCSSIPRYGEEGYVVGMSTCYPEPGSMKIMDGEILTFESNYSNTRGHTGVMGLFYLLVAEQLPHQHKKHSSRA</sequence>
<organism evidence="1 2">
    <name type="scientific">Senna tora</name>
    <dbReference type="NCBI Taxonomy" id="362788"/>
    <lineage>
        <taxon>Eukaryota</taxon>
        <taxon>Viridiplantae</taxon>
        <taxon>Streptophyta</taxon>
        <taxon>Embryophyta</taxon>
        <taxon>Tracheophyta</taxon>
        <taxon>Spermatophyta</taxon>
        <taxon>Magnoliopsida</taxon>
        <taxon>eudicotyledons</taxon>
        <taxon>Gunneridae</taxon>
        <taxon>Pentapetalae</taxon>
        <taxon>rosids</taxon>
        <taxon>fabids</taxon>
        <taxon>Fabales</taxon>
        <taxon>Fabaceae</taxon>
        <taxon>Caesalpinioideae</taxon>
        <taxon>Cassia clade</taxon>
        <taxon>Senna</taxon>
    </lineage>
</organism>
<keyword evidence="2" id="KW-1185">Reference proteome</keyword>
<dbReference type="AlphaFoldDB" id="A0A834X2Y3"/>
<accession>A0A834X2Y3</accession>
<dbReference type="EMBL" id="JAAIUW010000003">
    <property type="protein sequence ID" value="KAF7836994.1"/>
    <property type="molecule type" value="Genomic_DNA"/>
</dbReference>
<comment type="caution">
    <text evidence="1">The sequence shown here is derived from an EMBL/GenBank/DDBJ whole genome shotgun (WGS) entry which is preliminary data.</text>
</comment>
<evidence type="ECO:0000313" key="2">
    <source>
        <dbReference type="Proteomes" id="UP000634136"/>
    </source>
</evidence>
<name>A0A834X2Y3_9FABA</name>
<dbReference type="PANTHER" id="PTHR33390:SF1">
    <property type="entry name" value="STRESS UP-REGULATED NOD 19 PROTEIN"/>
    <property type="match status" value="1"/>
</dbReference>